<keyword evidence="5 8" id="KW-0012">Acyltransferase</keyword>
<keyword evidence="6" id="KW-1133">Transmembrane helix</keyword>
<feature type="transmembrane region" description="Helical" evidence="6">
    <location>
        <begin position="12"/>
        <end position="32"/>
    </location>
</feature>
<evidence type="ECO:0000256" key="1">
    <source>
        <dbReference type="ARBA" id="ARBA00005189"/>
    </source>
</evidence>
<keyword evidence="3 8" id="KW-0808">Transferase</keyword>
<evidence type="ECO:0000256" key="4">
    <source>
        <dbReference type="ARBA" id="ARBA00023098"/>
    </source>
</evidence>
<dbReference type="Pfam" id="PF01553">
    <property type="entry name" value="Acyltransferase"/>
    <property type="match status" value="1"/>
</dbReference>
<evidence type="ECO:0000313" key="9">
    <source>
        <dbReference type="Proteomes" id="UP000320300"/>
    </source>
</evidence>
<dbReference type="EMBL" id="FXTN01000002">
    <property type="protein sequence ID" value="SMO47474.1"/>
    <property type="molecule type" value="Genomic_DNA"/>
</dbReference>
<proteinExistence type="predicted"/>
<feature type="domain" description="Phospholipid/glycerol acyltransferase" evidence="7">
    <location>
        <begin position="74"/>
        <end position="190"/>
    </location>
</feature>
<keyword evidence="6" id="KW-0472">Membrane</keyword>
<evidence type="ECO:0000256" key="5">
    <source>
        <dbReference type="ARBA" id="ARBA00023315"/>
    </source>
</evidence>
<sequence>MIRLLKRVHYFYFLLIILGFFIAFYPFYYIAAKRPAWYGFLNRLRALNSLLCSVFSGVFFRFTYEEKLDHRKHYIYCGNHTSNLDIMIFCLLARGRFSFMGKDELLKNPVLKIFFNTIDIPVNRDSKMSSFRAFKRAGEHLRQGMSLIIFPEGRIDMDQYPPVMTPFKNGPFRLAIETNTPIVPVSVTDAWKKLWDDGAKYGSRPGICDIYIHKPVYTENMAPDSADELKDAIFDLINSKVITR</sequence>
<evidence type="ECO:0000256" key="3">
    <source>
        <dbReference type="ARBA" id="ARBA00022679"/>
    </source>
</evidence>
<keyword evidence="2" id="KW-0444">Lipid biosynthesis</keyword>
<dbReference type="InterPro" id="IPR002123">
    <property type="entry name" value="Plipid/glycerol_acylTrfase"/>
</dbReference>
<evidence type="ECO:0000313" key="8">
    <source>
        <dbReference type="EMBL" id="SMO47474.1"/>
    </source>
</evidence>
<dbReference type="SUPFAM" id="SSF69593">
    <property type="entry name" value="Glycerol-3-phosphate (1)-acyltransferase"/>
    <property type="match status" value="1"/>
</dbReference>
<accession>A0A521BK00</accession>
<dbReference type="GO" id="GO:0003841">
    <property type="term" value="F:1-acylglycerol-3-phosphate O-acyltransferase activity"/>
    <property type="evidence" value="ECO:0007669"/>
    <property type="project" value="TreeGrafter"/>
</dbReference>
<dbReference type="PANTHER" id="PTHR10434:SF64">
    <property type="entry name" value="1-ACYL-SN-GLYCEROL-3-PHOSPHATE ACYLTRANSFERASE-RELATED"/>
    <property type="match status" value="1"/>
</dbReference>
<dbReference type="Proteomes" id="UP000320300">
    <property type="component" value="Unassembled WGS sequence"/>
</dbReference>
<evidence type="ECO:0000259" key="7">
    <source>
        <dbReference type="SMART" id="SM00563"/>
    </source>
</evidence>
<evidence type="ECO:0000256" key="6">
    <source>
        <dbReference type="SAM" id="Phobius"/>
    </source>
</evidence>
<reference evidence="8 9" key="1">
    <citation type="submission" date="2017-05" db="EMBL/GenBank/DDBJ databases">
        <authorList>
            <person name="Varghese N."/>
            <person name="Submissions S."/>
        </authorList>
    </citation>
    <scope>NUCLEOTIDE SEQUENCE [LARGE SCALE GENOMIC DNA]</scope>
    <source>
        <strain evidence="8 9">DSM 19036</strain>
    </source>
</reference>
<organism evidence="8 9">
    <name type="scientific">Pedobacter westerhofensis</name>
    <dbReference type="NCBI Taxonomy" id="425512"/>
    <lineage>
        <taxon>Bacteria</taxon>
        <taxon>Pseudomonadati</taxon>
        <taxon>Bacteroidota</taxon>
        <taxon>Sphingobacteriia</taxon>
        <taxon>Sphingobacteriales</taxon>
        <taxon>Sphingobacteriaceae</taxon>
        <taxon>Pedobacter</taxon>
    </lineage>
</organism>
<dbReference type="OrthoDB" id="9803035at2"/>
<protein>
    <submittedName>
        <fullName evidence="8">1-acyl-sn-glycerol-3-phosphate acyltransferase</fullName>
    </submittedName>
</protein>
<dbReference type="SMART" id="SM00563">
    <property type="entry name" value="PlsC"/>
    <property type="match status" value="1"/>
</dbReference>
<name>A0A521BK00_9SPHI</name>
<keyword evidence="4" id="KW-0443">Lipid metabolism</keyword>
<comment type="pathway">
    <text evidence="1">Lipid metabolism.</text>
</comment>
<feature type="transmembrane region" description="Helical" evidence="6">
    <location>
        <begin position="44"/>
        <end position="64"/>
    </location>
</feature>
<dbReference type="GO" id="GO:0006654">
    <property type="term" value="P:phosphatidic acid biosynthetic process"/>
    <property type="evidence" value="ECO:0007669"/>
    <property type="project" value="TreeGrafter"/>
</dbReference>
<keyword evidence="6" id="KW-0812">Transmembrane</keyword>
<gene>
    <name evidence="8" type="ORF">SAMN06265348_102368</name>
</gene>
<evidence type="ECO:0000256" key="2">
    <source>
        <dbReference type="ARBA" id="ARBA00022516"/>
    </source>
</evidence>
<dbReference type="CDD" id="cd07989">
    <property type="entry name" value="LPLAT_AGPAT-like"/>
    <property type="match status" value="1"/>
</dbReference>
<keyword evidence="9" id="KW-1185">Reference proteome</keyword>
<dbReference type="AlphaFoldDB" id="A0A521BK00"/>
<dbReference type="PANTHER" id="PTHR10434">
    <property type="entry name" value="1-ACYL-SN-GLYCEROL-3-PHOSPHATE ACYLTRANSFERASE"/>
    <property type="match status" value="1"/>
</dbReference>